<dbReference type="AlphaFoldDB" id="I3X0S1"/>
<dbReference type="eggNOG" id="COG0625">
    <property type="taxonomic scope" value="Bacteria"/>
</dbReference>
<gene>
    <name evidence="2" type="primary">ligE</name>
    <name evidence="2" type="ORF">USDA257_c08850</name>
</gene>
<feature type="domain" description="GST N-terminal" evidence="1">
    <location>
        <begin position="19"/>
        <end position="95"/>
    </location>
</feature>
<accession>I3X0S1</accession>
<dbReference type="CDD" id="cd03202">
    <property type="entry name" value="GST_C_etherase_LigE"/>
    <property type="match status" value="1"/>
</dbReference>
<dbReference type="HOGENOM" id="CLU_011226_0_4_5"/>
<dbReference type="CDD" id="cd03038">
    <property type="entry name" value="GST_N_etherase_LigE"/>
    <property type="match status" value="1"/>
</dbReference>
<dbReference type="Pfam" id="PF13417">
    <property type="entry name" value="GST_N_3"/>
    <property type="match status" value="1"/>
</dbReference>
<protein>
    <submittedName>
        <fullName evidence="2">Beta-etherase LigE</fullName>
    </submittedName>
</protein>
<organism evidence="2 3">
    <name type="scientific">Sinorhizobium fredii (strain USDA 257)</name>
    <dbReference type="NCBI Taxonomy" id="1185652"/>
    <lineage>
        <taxon>Bacteria</taxon>
        <taxon>Pseudomonadati</taxon>
        <taxon>Pseudomonadota</taxon>
        <taxon>Alphaproteobacteria</taxon>
        <taxon>Hyphomicrobiales</taxon>
        <taxon>Rhizobiaceae</taxon>
        <taxon>Sinorhizobium/Ensifer group</taxon>
        <taxon>Sinorhizobium</taxon>
    </lineage>
</organism>
<dbReference type="InterPro" id="IPR036249">
    <property type="entry name" value="Thioredoxin-like_sf"/>
</dbReference>
<proteinExistence type="predicted"/>
<dbReference type="InterPro" id="IPR054416">
    <property type="entry name" value="GST_UstS-like_C"/>
</dbReference>
<dbReference type="PATRIC" id="fig|1185652.3.peg.919"/>
<evidence type="ECO:0000313" key="2">
    <source>
        <dbReference type="EMBL" id="AFL49477.1"/>
    </source>
</evidence>
<dbReference type="Proteomes" id="UP000006180">
    <property type="component" value="Chromosome"/>
</dbReference>
<dbReference type="Gene3D" id="1.20.1050.10">
    <property type="match status" value="1"/>
</dbReference>
<evidence type="ECO:0000313" key="3">
    <source>
        <dbReference type="Proteomes" id="UP000006180"/>
    </source>
</evidence>
<sequence length="240" mass="26815">MRRAICRSGGEMTRKLYALCGTERTRPFSPHVWKIKLSLAHKGLDFDVMPVGFTEIPKLEQGVTKIVPLLRDGEKLVSDSFDIALYLEKAYPERPTLFGGEGGKAMARLVEGWSQMTLHPAIGRIAIMDIHDSLEPVDQAYFRQSREKRFGKPLEAVAEAGQADLETFSAKLEPLRHMLKFQPFIGGDAPLFADYIVFGALQWARIVSSHRLLATGDVVSDWFERCLDLHDGLGRSVTAA</sequence>
<dbReference type="SUPFAM" id="SSF52833">
    <property type="entry name" value="Thioredoxin-like"/>
    <property type="match status" value="1"/>
</dbReference>
<dbReference type="Pfam" id="PF22041">
    <property type="entry name" value="GST_C_7"/>
    <property type="match status" value="1"/>
</dbReference>
<dbReference type="EMBL" id="CP003563">
    <property type="protein sequence ID" value="AFL49477.1"/>
    <property type="molecule type" value="Genomic_DNA"/>
</dbReference>
<dbReference type="KEGG" id="sfd:USDA257_c08850"/>
<dbReference type="STRING" id="1185652.USDA257_c08850"/>
<reference evidence="2 3" key="1">
    <citation type="journal article" date="2012" name="J. Bacteriol.">
        <title>Complete genome sequence of the broad-host-range strain Sinorhizobium fredii USDA257.</title>
        <authorList>
            <person name="Schuldes J."/>
            <person name="Rodriguez Orbegoso M."/>
            <person name="Schmeisser C."/>
            <person name="Krishnan H.B."/>
            <person name="Daniel R."/>
            <person name="Streit W.R."/>
        </authorList>
    </citation>
    <scope>NUCLEOTIDE SEQUENCE [LARGE SCALE GENOMIC DNA]</scope>
    <source>
        <strain evidence="2 3">USDA 257</strain>
    </source>
</reference>
<dbReference type="SUPFAM" id="SSF47616">
    <property type="entry name" value="GST C-terminal domain-like"/>
    <property type="match status" value="1"/>
</dbReference>
<dbReference type="InterPro" id="IPR036282">
    <property type="entry name" value="Glutathione-S-Trfase_C_sf"/>
</dbReference>
<dbReference type="PROSITE" id="PS50404">
    <property type="entry name" value="GST_NTER"/>
    <property type="match status" value="1"/>
</dbReference>
<name>I3X0S1_SINF2</name>
<dbReference type="Gene3D" id="3.40.30.10">
    <property type="entry name" value="Glutaredoxin"/>
    <property type="match status" value="1"/>
</dbReference>
<evidence type="ECO:0000259" key="1">
    <source>
        <dbReference type="PROSITE" id="PS50404"/>
    </source>
</evidence>
<dbReference type="InterPro" id="IPR004045">
    <property type="entry name" value="Glutathione_S-Trfase_N"/>
</dbReference>